<reference evidence="3 5" key="1">
    <citation type="journal article" date="2013" name="Curr. Biol.">
        <title>Shared signatures of parasitism and phylogenomics unite Cryptomycota and microsporidia.</title>
        <authorList>
            <person name="James T.Y."/>
            <person name="Pelin A."/>
            <person name="Bonen L."/>
            <person name="Ahrendt S."/>
            <person name="Sain D."/>
            <person name="Corradi N."/>
            <person name="Stajich J.E."/>
        </authorList>
    </citation>
    <scope>NUCLEOTIDE SEQUENCE [LARGE SCALE GENOMIC DNA]</scope>
    <source>
        <strain evidence="3 5">CSF55</strain>
        <strain evidence="3 5">CSF55</strain>
    </source>
</reference>
<name>A0A075ANK3_ROZAC</name>
<protein>
    <submittedName>
        <fullName evidence="3">Nucleolar pre-ribosomal-associated protein 1 domain-containing protein</fullName>
    </submittedName>
</protein>
<dbReference type="PANTHER" id="PTHR13500">
    <property type="entry name" value="NUCLEOLAR PRERIBOSOMAL-ASSOCIATED PROTEIN 1"/>
    <property type="match status" value="1"/>
</dbReference>
<accession>A0A075ANK3</accession>
<dbReference type="InterPro" id="IPR032436">
    <property type="entry name" value="URB1_C"/>
</dbReference>
<dbReference type="STRING" id="988480.A0A075ANK3"/>
<feature type="domain" description="URB1 N-terminal" evidence="1">
    <location>
        <begin position="58"/>
        <end position="327"/>
    </location>
</feature>
<sequence>MQIFSTVPDELIEQFRALYANITQDPNKLCRELEEKGVEYLEPLTLTIETVIKYDKPDLVLIFLRCLTAIVKIISTPLTRQYAIMFSKSLLTRHRKAINRWFYMSEGINLVAEMCMLGPNVVKDVLGTVDISDAKVKKIVESRGDKTRRSVLEWISAMLENGSESQVSEIVSTKDFLSVYFKNLGVDSFENVRRWIDLLNRCVLDNVKISKNAKLGVFTLKALSQTADIFRNEKSEMELKEIVFEWLKKICCEPGQGVCFKDEGWSKTRVKNKLLMDLINEKLNPLESKYEFMLTLEILKVCPELVCGYFSKKYVNLECKDEESWIARMALAIKIVQQPIPEQLTDNINVLIDNVCPSGMNKNVLTKLLQTENETIRHFTLALVSACCKRFEDILNKLLGEDWREKREDLKIMFRKRLADFQVFVSIFPKVKQEENDLNSIKFILEIFLFFEKNYPHVILDNRFDFSKLIPNNLKSLKEEEKENYFEIMKRVNDISWFSGEETIFLQLIEMERRDLVYHCISCSGLIENEVSAILVYNLPLKQTQVFKFLNNVLLTVTTKSKPFFETFIEQGLRLMKSEKMKENEKKNIEIFFVKILAISRWSGFEIESILKIVLEKLKIEQIPDYADLKNESKILNDYFEKNDLFYLIKNKNFDLVFERLKFVEKEMFKTISTLLIEEYKQNGLKIIRDCLNLLNFKDNERLLNICLEKGHDSKEVLDLVLLTNKYSLVKDYVVQVKDDELTWVVRNEFSFEQLENILQSKFYLLKISFERNLENLILLKDSLKFYPKETENFILSSCLCIEKLASSVNEDCITFLPFSLIALFSKFNLKFSLNSIFSNSFLDEILSCSESTLNINPEFTIDILCHAKKEHFKLLLNQLIHLDLKYIKSFIGKYKHSKKLVNQFRTSENSKLFSLFLETEIFGNFKIKSDEFSEYISKALKQFHLYSNIDKCLIEYPEYFTFSICVQIMPSTLEMDSSERISLLLNVVKLHPSLLNFDVLSIAANKYSWTCNEKDILLKELMTFAETKLNIEIGHILYKSFNEILDFVDSSLIFQTIHHDKGYDCQSLLLLISHSLKDQTDLNVFAFLKSGLLALIIYSLCNQDLLTRQLAIGLLNILYSYLNQSRKTNYPLKERIRIAFFINFLLSSITSIDESLPCVCAIFLAESSLLLLKPDHPVYPIICRFLSKTPSIEFDDLPLFYSSIYSSKDSFNEERSWMFKILSNGIKDEKSFEIVRKRHCFDILQNFYSILNDSNQKSLIIQIIYNCVNSHKIPNISCWVYFTIIKELRKKRFTLAFKLVQFLDKINDKVTMLQVKGFIEQSSHNVNEMAQIFDIINKY</sequence>
<dbReference type="OrthoDB" id="72892at2759"/>
<gene>
    <name evidence="3" type="ORF">O9G_003141</name>
    <name evidence="4" type="ORF">ROZALSC1DRAFT_28770</name>
</gene>
<reference evidence="6" key="2">
    <citation type="journal article" date="2018" name="Nat. Microbiol.">
        <title>Leveraging single-cell genomics to expand the fungal tree of life.</title>
        <authorList>
            <person name="Ahrendt S.R."/>
            <person name="Quandt C.A."/>
            <person name="Ciobanu D."/>
            <person name="Clum A."/>
            <person name="Salamov A."/>
            <person name="Andreopoulos B."/>
            <person name="Cheng J.F."/>
            <person name="Woyke T."/>
            <person name="Pelin A."/>
            <person name="Henrissat B."/>
            <person name="Reynolds N.K."/>
            <person name="Benny G.L."/>
            <person name="Smith M.E."/>
            <person name="James T.Y."/>
            <person name="Grigoriev I.V."/>
        </authorList>
    </citation>
    <scope>NUCLEOTIDE SEQUENCE [LARGE SCALE GENOMIC DNA]</scope>
    <source>
        <strain evidence="6">CSF55</strain>
    </source>
</reference>
<dbReference type="Proteomes" id="UP000030755">
    <property type="component" value="Unassembled WGS sequence"/>
</dbReference>
<keyword evidence="5" id="KW-1185">Reference proteome</keyword>
<dbReference type="HOGENOM" id="CLU_245877_0_0_1"/>
<feature type="domain" description="URB1 C-terminal" evidence="2">
    <location>
        <begin position="1094"/>
        <end position="1273"/>
    </location>
</feature>
<evidence type="ECO:0000313" key="4">
    <source>
        <dbReference type="EMBL" id="RKP19654.1"/>
    </source>
</evidence>
<evidence type="ECO:0000313" key="5">
    <source>
        <dbReference type="Proteomes" id="UP000030755"/>
    </source>
</evidence>
<dbReference type="PANTHER" id="PTHR13500:SF0">
    <property type="entry name" value="NUCLEOLAR PRE-RIBOSOMAL-ASSOCIATED PROTEIN 1"/>
    <property type="match status" value="1"/>
</dbReference>
<dbReference type="InterPro" id="IPR021714">
    <property type="entry name" value="URB1_N"/>
</dbReference>
<proteinExistence type="predicted"/>
<dbReference type="GO" id="GO:0000466">
    <property type="term" value="P:maturation of 5.8S rRNA from tricistronic rRNA transcript (SSU-rRNA, 5.8S rRNA, LSU-rRNA)"/>
    <property type="evidence" value="ECO:0007669"/>
    <property type="project" value="TreeGrafter"/>
</dbReference>
<dbReference type="InterPro" id="IPR039844">
    <property type="entry name" value="URB1"/>
</dbReference>
<dbReference type="GO" id="GO:0005730">
    <property type="term" value="C:nucleolus"/>
    <property type="evidence" value="ECO:0007669"/>
    <property type="project" value="TreeGrafter"/>
</dbReference>
<dbReference type="GO" id="GO:0000463">
    <property type="term" value="P:maturation of LSU-rRNA from tricistronic rRNA transcript (SSU-rRNA, 5.8S rRNA, LSU-rRNA)"/>
    <property type="evidence" value="ECO:0007669"/>
    <property type="project" value="TreeGrafter"/>
</dbReference>
<dbReference type="EMBL" id="ML005186">
    <property type="protein sequence ID" value="RKP19654.1"/>
    <property type="molecule type" value="Genomic_DNA"/>
</dbReference>
<evidence type="ECO:0000259" key="1">
    <source>
        <dbReference type="Pfam" id="PF11707"/>
    </source>
</evidence>
<dbReference type="EMBL" id="KE561226">
    <property type="protein sequence ID" value="EPZ31419.1"/>
    <property type="molecule type" value="Genomic_DNA"/>
</dbReference>
<evidence type="ECO:0000313" key="6">
    <source>
        <dbReference type="Proteomes" id="UP000281549"/>
    </source>
</evidence>
<organism evidence="3 5">
    <name type="scientific">Rozella allomycis (strain CSF55)</name>
    <dbReference type="NCBI Taxonomy" id="988480"/>
    <lineage>
        <taxon>Eukaryota</taxon>
        <taxon>Fungi</taxon>
        <taxon>Fungi incertae sedis</taxon>
        <taxon>Cryptomycota</taxon>
        <taxon>Cryptomycota incertae sedis</taxon>
        <taxon>Rozella</taxon>
    </lineage>
</organism>
<dbReference type="Pfam" id="PF11707">
    <property type="entry name" value="Npa1"/>
    <property type="match status" value="1"/>
</dbReference>
<evidence type="ECO:0000313" key="3">
    <source>
        <dbReference type="EMBL" id="EPZ31419.1"/>
    </source>
</evidence>
<evidence type="ECO:0000259" key="2">
    <source>
        <dbReference type="Pfam" id="PF16201"/>
    </source>
</evidence>
<dbReference type="Proteomes" id="UP000281549">
    <property type="component" value="Unassembled WGS sequence"/>
</dbReference>
<dbReference type="Pfam" id="PF16201">
    <property type="entry name" value="NopRA1"/>
    <property type="match status" value="1"/>
</dbReference>
<reference evidence="4" key="3">
    <citation type="submission" date="2018-08" db="EMBL/GenBank/DDBJ databases">
        <title>Leveraging single-cell genomics to expand the Fungal Tree of Life.</title>
        <authorList>
            <consortium name="DOE Joint Genome Institute"/>
            <person name="Ahrendt S.R."/>
            <person name="Quandt C.A."/>
            <person name="Ciobanu D."/>
            <person name="Clum A."/>
            <person name="Salamov A."/>
            <person name="Andreopoulos B."/>
            <person name="Cheng J.-F."/>
            <person name="Woyke T."/>
            <person name="Pelin A."/>
            <person name="Henrissat B."/>
            <person name="Reynolds N."/>
            <person name="Benny G.L."/>
            <person name="Smith M.E."/>
            <person name="James T.Y."/>
            <person name="Grigoriev I.V."/>
        </authorList>
    </citation>
    <scope>NUCLEOTIDE SEQUENCE</scope>
    <source>
        <strain evidence="4">CSF55</strain>
    </source>
</reference>